<proteinExistence type="predicted"/>
<name>X1SCZ0_9ZZZZ</name>
<dbReference type="EMBL" id="BARW01006516">
    <property type="protein sequence ID" value="GAI76966.1"/>
    <property type="molecule type" value="Genomic_DNA"/>
</dbReference>
<reference evidence="1" key="1">
    <citation type="journal article" date="2014" name="Front. Microbiol.">
        <title>High frequency of phylogenetically diverse reductive dehalogenase-homologous genes in deep subseafloor sedimentary metagenomes.</title>
        <authorList>
            <person name="Kawai M."/>
            <person name="Futagami T."/>
            <person name="Toyoda A."/>
            <person name="Takaki Y."/>
            <person name="Nishi S."/>
            <person name="Hori S."/>
            <person name="Arai W."/>
            <person name="Tsubouchi T."/>
            <person name="Morono Y."/>
            <person name="Uchiyama I."/>
            <person name="Ito T."/>
            <person name="Fujiyama A."/>
            <person name="Inagaki F."/>
            <person name="Takami H."/>
        </authorList>
    </citation>
    <scope>NUCLEOTIDE SEQUENCE</scope>
    <source>
        <strain evidence="1">Expedition CK06-06</strain>
    </source>
</reference>
<protein>
    <submittedName>
        <fullName evidence="1">Uncharacterized protein</fullName>
    </submittedName>
</protein>
<accession>X1SCZ0</accession>
<evidence type="ECO:0000313" key="1">
    <source>
        <dbReference type="EMBL" id="GAI76966.1"/>
    </source>
</evidence>
<organism evidence="1">
    <name type="scientific">marine sediment metagenome</name>
    <dbReference type="NCBI Taxonomy" id="412755"/>
    <lineage>
        <taxon>unclassified sequences</taxon>
        <taxon>metagenomes</taxon>
        <taxon>ecological metagenomes</taxon>
    </lineage>
</organism>
<comment type="caution">
    <text evidence="1">The sequence shown here is derived from an EMBL/GenBank/DDBJ whole genome shotgun (WGS) entry which is preliminary data.</text>
</comment>
<sequence length="83" mass="9286">MNIEFHWSPESNSADQEAVETKLREVFQDIELQPCHPGTIITYLDISGPLEIKLTGSVKCQCGKTLTTFTGDSEASHLDIYKE</sequence>
<dbReference type="AlphaFoldDB" id="X1SCZ0"/>
<gene>
    <name evidence="1" type="ORF">S12H4_13685</name>
</gene>